<evidence type="ECO:0000313" key="2">
    <source>
        <dbReference type="Proteomes" id="UP000054845"/>
    </source>
</evidence>
<evidence type="ECO:0000313" key="1">
    <source>
        <dbReference type="EMBL" id="CEH19160.1"/>
    </source>
</evidence>
<accession>A0A0P1BR87</accession>
<name>A0A0P1BR87_9BASI</name>
<dbReference type="Proteomes" id="UP000054845">
    <property type="component" value="Unassembled WGS sequence"/>
</dbReference>
<organism evidence="1 2">
    <name type="scientific">Ceraceosorus bombacis</name>
    <dbReference type="NCBI Taxonomy" id="401625"/>
    <lineage>
        <taxon>Eukaryota</taxon>
        <taxon>Fungi</taxon>
        <taxon>Dikarya</taxon>
        <taxon>Basidiomycota</taxon>
        <taxon>Ustilaginomycotina</taxon>
        <taxon>Exobasidiomycetes</taxon>
        <taxon>Ceraceosorales</taxon>
        <taxon>Ceraceosoraceae</taxon>
        <taxon>Ceraceosorus</taxon>
    </lineage>
</organism>
<keyword evidence="2" id="KW-1185">Reference proteome</keyword>
<dbReference type="EMBL" id="CCYA01000277">
    <property type="protein sequence ID" value="CEH19160.1"/>
    <property type="molecule type" value="Genomic_DNA"/>
</dbReference>
<protein>
    <submittedName>
        <fullName evidence="1">Uncharacterized protein</fullName>
    </submittedName>
</protein>
<proteinExistence type="predicted"/>
<sequence>MCVGPRGSASHDVSLVIHLESEQGGQLFIAPADRGVRERDARSTHTCLRALLCISLPSCFPAHSLSRTRELDDGEDGGLAHACLGQLSTACFLRIDGPSGLLEHICLWQ</sequence>
<reference evidence="1 2" key="1">
    <citation type="submission" date="2014-09" db="EMBL/GenBank/DDBJ databases">
        <authorList>
            <person name="Magalhaes I.L.F."/>
            <person name="Oliveira U."/>
            <person name="Santos F.R."/>
            <person name="Vidigal T.H.D.A."/>
            <person name="Brescovit A.D."/>
            <person name="Santos A.J."/>
        </authorList>
    </citation>
    <scope>NUCLEOTIDE SEQUENCE [LARGE SCALE GENOMIC DNA]</scope>
</reference>
<dbReference type="AlphaFoldDB" id="A0A0P1BR87"/>